<sequence>MEKAGDIFMHVAPNVTEISPVLYQGQAPPRKLEMIYSRYCQYALVEDASGQGNDKAVRIQELFDISNKKAEKISSKILSSQDNMMKMLEKQFGAGGEGMGEMGAELEKMFESFGGMPDMGSMPDMGAGAPGAMPQKEMQETLEALKAVVQQGGLSEQDMEELRQACKSQGVDLEDLVRTMEGLSAEMPPESQELTKMFKQALNRILSRSKTPQSSSVRTGGRQHEEGLGWGRTKERDFTTWLGSSTSVVSSEIRRPRTCAWGEERIEDFRGIIAFSLPESRTFPTSV</sequence>
<feature type="region of interest" description="Disordered" evidence="1">
    <location>
        <begin position="208"/>
        <end position="230"/>
    </location>
</feature>
<dbReference type="OrthoDB" id="48952at2759"/>
<organism evidence="2 3">
    <name type="scientific">Nannochloropsis gaditana</name>
    <dbReference type="NCBI Taxonomy" id="72520"/>
    <lineage>
        <taxon>Eukaryota</taxon>
        <taxon>Sar</taxon>
        <taxon>Stramenopiles</taxon>
        <taxon>Ochrophyta</taxon>
        <taxon>Eustigmatophyceae</taxon>
        <taxon>Eustigmatales</taxon>
        <taxon>Monodopsidaceae</taxon>
        <taxon>Nannochloropsis</taxon>
    </lineage>
</organism>
<reference evidence="2 3" key="1">
    <citation type="journal article" date="2014" name="Mol. Plant">
        <title>Chromosome Scale Genome Assembly and Transcriptome Profiling of Nannochloropsis gaditana in Nitrogen Depletion.</title>
        <authorList>
            <person name="Corteggiani Carpinelli E."/>
            <person name="Telatin A."/>
            <person name="Vitulo N."/>
            <person name="Forcato C."/>
            <person name="D'Angelo M."/>
            <person name="Schiavon R."/>
            <person name="Vezzi A."/>
            <person name="Giacometti G.M."/>
            <person name="Morosinotto T."/>
            <person name="Valle G."/>
        </authorList>
    </citation>
    <scope>NUCLEOTIDE SEQUENCE [LARGE SCALE GENOMIC DNA]</scope>
    <source>
        <strain evidence="2 3">B-31</strain>
    </source>
</reference>
<keyword evidence="3" id="KW-1185">Reference proteome</keyword>
<evidence type="ECO:0000256" key="1">
    <source>
        <dbReference type="SAM" id="MobiDB-lite"/>
    </source>
</evidence>
<evidence type="ECO:0000313" key="3">
    <source>
        <dbReference type="Proteomes" id="UP000019335"/>
    </source>
</evidence>
<name>W7TJ36_9STRA</name>
<dbReference type="AlphaFoldDB" id="W7TJ36"/>
<dbReference type="Proteomes" id="UP000019335">
    <property type="component" value="Chromosome 17"/>
</dbReference>
<gene>
    <name evidence="2" type="ORF">Naga_100651g4</name>
</gene>
<comment type="caution">
    <text evidence="2">The sequence shown here is derived from an EMBL/GenBank/DDBJ whole genome shotgun (WGS) entry which is preliminary data.</text>
</comment>
<protein>
    <submittedName>
        <fullName evidence="2">Uncharacterized protein</fullName>
    </submittedName>
</protein>
<feature type="compositionally biased region" description="Polar residues" evidence="1">
    <location>
        <begin position="208"/>
        <end position="218"/>
    </location>
</feature>
<accession>W7TJ36</accession>
<dbReference type="EMBL" id="AZIL01001635">
    <property type="protein sequence ID" value="EWM23468.1"/>
    <property type="molecule type" value="Genomic_DNA"/>
</dbReference>
<evidence type="ECO:0000313" key="2">
    <source>
        <dbReference type="EMBL" id="EWM23468.1"/>
    </source>
</evidence>
<proteinExistence type="predicted"/>